<evidence type="ECO:0000256" key="1">
    <source>
        <dbReference type="ARBA" id="ARBA00004141"/>
    </source>
</evidence>
<keyword evidence="8" id="KW-1185">Reference proteome</keyword>
<protein>
    <recommendedName>
        <fullName evidence="6">Phosphatidic acid phosphatase type 2/haloperoxidase domain-containing protein</fullName>
    </recommendedName>
</protein>
<dbReference type="EMBL" id="JAEUBE010000158">
    <property type="protein sequence ID" value="KAH3668444.1"/>
    <property type="molecule type" value="Genomic_DNA"/>
</dbReference>
<dbReference type="Proteomes" id="UP000769157">
    <property type="component" value="Unassembled WGS sequence"/>
</dbReference>
<dbReference type="PANTHER" id="PTHR31310:SF8">
    <property type="entry name" value="INOSITOLPHOSPHOTRANSFERASE 1"/>
    <property type="match status" value="1"/>
</dbReference>
<dbReference type="GO" id="GO:0070916">
    <property type="term" value="C:inositol phosphoceramide synthase complex"/>
    <property type="evidence" value="ECO:0007669"/>
    <property type="project" value="TreeGrafter"/>
</dbReference>
<organism evidence="7 8">
    <name type="scientific">Ogataea philodendri</name>
    <dbReference type="NCBI Taxonomy" id="1378263"/>
    <lineage>
        <taxon>Eukaryota</taxon>
        <taxon>Fungi</taxon>
        <taxon>Dikarya</taxon>
        <taxon>Ascomycota</taxon>
        <taxon>Saccharomycotina</taxon>
        <taxon>Pichiomycetes</taxon>
        <taxon>Pichiales</taxon>
        <taxon>Pichiaceae</taxon>
        <taxon>Ogataea</taxon>
    </lineage>
</organism>
<accession>A0A9P8PBY7</accession>
<dbReference type="RefSeq" id="XP_046062858.1">
    <property type="nucleotide sequence ID" value="XM_046203043.1"/>
</dbReference>
<dbReference type="OrthoDB" id="5784at2759"/>
<reference evidence="7" key="2">
    <citation type="submission" date="2021-01" db="EMBL/GenBank/DDBJ databases">
        <authorList>
            <person name="Schikora-Tamarit M.A."/>
        </authorList>
    </citation>
    <scope>NUCLEOTIDE SEQUENCE</scope>
    <source>
        <strain evidence="7">CBS6075</strain>
    </source>
</reference>
<dbReference type="PANTHER" id="PTHR31310">
    <property type="match status" value="1"/>
</dbReference>
<evidence type="ECO:0000256" key="4">
    <source>
        <dbReference type="ARBA" id="ARBA00023136"/>
    </source>
</evidence>
<comment type="caution">
    <text evidence="7">The sequence shown here is derived from an EMBL/GenBank/DDBJ whole genome shotgun (WGS) entry which is preliminary data.</text>
</comment>
<reference evidence="7" key="1">
    <citation type="journal article" date="2021" name="Open Biol.">
        <title>Shared evolutionary footprints suggest mitochondrial oxidative damage underlies multiple complex I losses in fungi.</title>
        <authorList>
            <person name="Schikora-Tamarit M.A."/>
            <person name="Marcet-Houben M."/>
            <person name="Nosek J."/>
            <person name="Gabaldon T."/>
        </authorList>
    </citation>
    <scope>NUCLEOTIDE SEQUENCE</scope>
    <source>
        <strain evidence="7">CBS6075</strain>
    </source>
</reference>
<keyword evidence="4 5" id="KW-0472">Membrane</keyword>
<gene>
    <name evidence="7" type="ORF">OGAPHI_002198</name>
</gene>
<dbReference type="GO" id="GO:0006676">
    <property type="term" value="P:mannosyl diphosphorylinositol ceramide metabolic process"/>
    <property type="evidence" value="ECO:0007669"/>
    <property type="project" value="TreeGrafter"/>
</dbReference>
<evidence type="ECO:0000313" key="7">
    <source>
        <dbReference type="EMBL" id="KAH3668444.1"/>
    </source>
</evidence>
<feature type="domain" description="Phosphatidic acid phosphatase type 2/haloperoxidase" evidence="6">
    <location>
        <begin position="215"/>
        <end position="354"/>
    </location>
</feature>
<keyword evidence="3 5" id="KW-1133">Transmembrane helix</keyword>
<feature type="transmembrane region" description="Helical" evidence="5">
    <location>
        <begin position="158"/>
        <end position="178"/>
    </location>
</feature>
<dbReference type="GO" id="GO:0016020">
    <property type="term" value="C:membrane"/>
    <property type="evidence" value="ECO:0007669"/>
    <property type="project" value="UniProtKB-SubCell"/>
</dbReference>
<feature type="transmembrane region" description="Helical" evidence="5">
    <location>
        <begin position="12"/>
        <end position="31"/>
    </location>
</feature>
<dbReference type="GO" id="GO:0030148">
    <property type="term" value="P:sphingolipid biosynthetic process"/>
    <property type="evidence" value="ECO:0007669"/>
    <property type="project" value="TreeGrafter"/>
</dbReference>
<dbReference type="SMART" id="SM00014">
    <property type="entry name" value="acidPPc"/>
    <property type="match status" value="1"/>
</dbReference>
<dbReference type="AlphaFoldDB" id="A0A9P8PBY7"/>
<feature type="transmembrane region" description="Helical" evidence="5">
    <location>
        <begin position="333"/>
        <end position="353"/>
    </location>
</feature>
<dbReference type="InterPro" id="IPR052185">
    <property type="entry name" value="IPC_Synthase-Related"/>
</dbReference>
<feature type="transmembrane region" description="Helical" evidence="5">
    <location>
        <begin position="64"/>
        <end position="85"/>
    </location>
</feature>
<evidence type="ECO:0000259" key="6">
    <source>
        <dbReference type="SMART" id="SM00014"/>
    </source>
</evidence>
<keyword evidence="2 5" id="KW-0812">Transmembrane</keyword>
<dbReference type="InterPro" id="IPR000326">
    <property type="entry name" value="PAP2/HPO"/>
</dbReference>
<dbReference type="GeneID" id="70234165"/>
<comment type="subcellular location">
    <subcellularLocation>
        <location evidence="1">Membrane</location>
        <topology evidence="1">Multi-pass membrane protein</topology>
    </subcellularLocation>
</comment>
<dbReference type="Pfam" id="PF14378">
    <property type="entry name" value="PAP2_3"/>
    <property type="match status" value="1"/>
</dbReference>
<feature type="transmembrane region" description="Helical" evidence="5">
    <location>
        <begin position="311"/>
        <end position="327"/>
    </location>
</feature>
<name>A0A9P8PBY7_9ASCO</name>
<evidence type="ECO:0000256" key="2">
    <source>
        <dbReference type="ARBA" id="ARBA00022692"/>
    </source>
</evidence>
<evidence type="ECO:0000313" key="8">
    <source>
        <dbReference type="Proteomes" id="UP000769157"/>
    </source>
</evidence>
<dbReference type="CDD" id="cd03386">
    <property type="entry name" value="PAP2_Aur1_like"/>
    <property type="match status" value="1"/>
</dbReference>
<evidence type="ECO:0000256" key="3">
    <source>
        <dbReference type="ARBA" id="ARBA00022989"/>
    </source>
</evidence>
<sequence>MIVQALNNRSLFKLVLNFGINFSPVFVWLLMFKNAGIVPNEIRPTIHVKLAMSLDAFIFDIHRISAWMSLVLIMAVSYLLWVYCYQIPNRTVFRSELGSSSFTMPSKNDIEDQADQDLELNLLEQSGVQSAESSSSSTDLSAPTQTYLPPSCCYTTPVFLLGFCWLLLNLDHAIIYPQTTFRDLLAWVSYVLFHFFAPLFTAIYLYVFQTPGAIKWFSVALGSQNIAGVITHMLFPNAPPWFIHLYGEDAAADYDMPGYAAGLTRVDVALGTHLNSNGFHKSPIVFGAVPSLHSAMAVQCFFFIAFYTTWWFPKIGMLAFVILQWWATMYLDHHWRLDLIVGLAYAIISFTIYKRHLVAAEQRLVKARLRGDFGAGSSYGMRVFRNHWLKRLFDQYS</sequence>
<feature type="transmembrane region" description="Helical" evidence="5">
    <location>
        <begin position="184"/>
        <end position="207"/>
    </location>
</feature>
<dbReference type="InterPro" id="IPR026841">
    <property type="entry name" value="Aur1/Ipt1"/>
</dbReference>
<evidence type="ECO:0000256" key="5">
    <source>
        <dbReference type="SAM" id="Phobius"/>
    </source>
</evidence>
<proteinExistence type="predicted"/>